<dbReference type="GO" id="GO:0030170">
    <property type="term" value="F:pyridoxal phosphate binding"/>
    <property type="evidence" value="ECO:0007669"/>
    <property type="project" value="InterPro"/>
</dbReference>
<dbReference type="SUPFAM" id="SSF50800">
    <property type="entry name" value="PK beta-barrel domain-like"/>
    <property type="match status" value="1"/>
</dbReference>
<dbReference type="EMBL" id="GDKF01003306">
    <property type="protein sequence ID" value="JAT75316.1"/>
    <property type="molecule type" value="Transcribed_RNA"/>
</dbReference>
<reference evidence="3" key="4">
    <citation type="submission" date="2018-11" db="EMBL/GenBank/DDBJ databases">
        <title>Characterization of plant carbon substrate utilization by Auxenochlorella protothecoides.</title>
        <authorList>
            <person name="Vogler B.W."/>
            <person name="Starkenburg S.R."/>
            <person name="Sudasinghe N."/>
            <person name="Schambach J.Y."/>
            <person name="Rollin J.A."/>
            <person name="Pattathil S."/>
            <person name="Barry A.N."/>
        </authorList>
    </citation>
    <scope>NUCLEOTIDE SEQUENCE [LARGE SCALE GENOMIC DNA]</scope>
    <source>
        <strain evidence="3">UTEX 25</strain>
    </source>
</reference>
<dbReference type="PROSITE" id="PS51340">
    <property type="entry name" value="MOSC"/>
    <property type="match status" value="1"/>
</dbReference>
<dbReference type="AlphaFoldDB" id="A0A1D2A7W2"/>
<dbReference type="GO" id="GO:0003824">
    <property type="term" value="F:catalytic activity"/>
    <property type="evidence" value="ECO:0007669"/>
    <property type="project" value="InterPro"/>
</dbReference>
<dbReference type="InterPro" id="IPR005302">
    <property type="entry name" value="MoCF_Sase_C"/>
</dbReference>
<dbReference type="PANTHER" id="PTHR14237">
    <property type="entry name" value="MOLYBDOPTERIN COFACTOR SULFURASE MOSC"/>
    <property type="match status" value="1"/>
</dbReference>
<evidence type="ECO:0000313" key="2">
    <source>
        <dbReference type="EMBL" id="JAT75316.1"/>
    </source>
</evidence>
<reference evidence="2" key="1">
    <citation type="submission" date="2015-08" db="EMBL/GenBank/DDBJ databases">
        <authorList>
            <person name="Babu N.S."/>
            <person name="Beckwith C.J."/>
            <person name="Beseler K.G."/>
            <person name="Brison A."/>
            <person name="Carone J.V."/>
            <person name="Caskin T.P."/>
            <person name="Diamond M."/>
            <person name="Durham M.E."/>
            <person name="Foxe J.M."/>
            <person name="Go M."/>
            <person name="Henderson B.A."/>
            <person name="Jones I.B."/>
            <person name="McGettigan J.A."/>
            <person name="Micheletti S.J."/>
            <person name="Nasrallah M.E."/>
            <person name="Ortiz D."/>
            <person name="Piller C.R."/>
            <person name="Privatt S.R."/>
            <person name="Schneider S.L."/>
            <person name="Sharp S."/>
            <person name="Smith T.C."/>
            <person name="Stanton J.D."/>
            <person name="Ullery H.E."/>
            <person name="Wilson R.J."/>
            <person name="Serrano M.G."/>
            <person name="Buck G."/>
            <person name="Lee V."/>
            <person name="Wang Y."/>
            <person name="Carvalho R."/>
            <person name="Voegtly L."/>
            <person name="Shi R."/>
            <person name="Duckworth R."/>
            <person name="Johnson A."/>
            <person name="Loviza R."/>
            <person name="Walstead R."/>
            <person name="Shah Z."/>
            <person name="Kiflezghi M."/>
            <person name="Wade K."/>
            <person name="Ball S.L."/>
            <person name="Bradley K.W."/>
            <person name="Asai D.J."/>
            <person name="Bowman C.A."/>
            <person name="Russell D.A."/>
            <person name="Pope W.H."/>
            <person name="Jacobs-Sera D."/>
            <person name="Hendrix R.W."/>
            <person name="Hatfull G.F."/>
        </authorList>
    </citation>
    <scope>NUCLEOTIDE SEQUENCE</scope>
</reference>
<sequence>MSLSVASLHVYPVKSCGGVTVEQGVITPTGFRYDRNWVVINEKGRFVTQRQKPEMALVSVSLQPQALLEDASAEEGQYPDATLVLQAPGMPTLQVPLNPGRRQGPSTKVTVWEWTGLGADEGAEAAAWWSQYLGHEARLVRYAGEPGQPGEIKAGKEDSTRRQVDPEWTEAGEETAFSDGFPFLVANEASLTDLNAHLPPDEGPLKLNRFRPNVVVAGAPAWAEDGWLRLRLGASATLHLVKPCDRCAVTTTEQETGVVGYEPLRTLRVVRSGKVLGWSEAVPRFKGAVFFAWNAVSEGPGGSIRRGDEVEVVQAREGPAVPQKVDQPAPAQAQAQPQAQRELGAGLTTLQKVALLLAAILVRYLFQYYAAK</sequence>
<feature type="domain" description="MOSC" evidence="1">
    <location>
        <begin position="137"/>
        <end position="313"/>
    </location>
</feature>
<dbReference type="InterPro" id="IPR011037">
    <property type="entry name" value="Pyrv_Knase-like_insert_dom_sf"/>
</dbReference>
<dbReference type="GO" id="GO:0030151">
    <property type="term" value="F:molybdenum ion binding"/>
    <property type="evidence" value="ECO:0007669"/>
    <property type="project" value="InterPro"/>
</dbReference>
<dbReference type="SUPFAM" id="SSF141673">
    <property type="entry name" value="MOSC N-terminal domain-like"/>
    <property type="match status" value="1"/>
</dbReference>
<dbReference type="InterPro" id="IPR005303">
    <property type="entry name" value="MOCOS_middle"/>
</dbReference>
<dbReference type="Pfam" id="PF03473">
    <property type="entry name" value="MOSC"/>
    <property type="match status" value="1"/>
</dbReference>
<dbReference type="EMBL" id="QOKY01000142">
    <property type="protein sequence ID" value="RMZ56538.1"/>
    <property type="molecule type" value="Genomic_DNA"/>
</dbReference>
<dbReference type="PANTHER" id="PTHR14237:SF19">
    <property type="entry name" value="MITOCHONDRIAL AMIDOXIME REDUCING COMPONENT 1"/>
    <property type="match status" value="1"/>
</dbReference>
<proteinExistence type="predicted"/>
<evidence type="ECO:0000313" key="3">
    <source>
        <dbReference type="EMBL" id="RMZ56538.1"/>
    </source>
</evidence>
<evidence type="ECO:0000259" key="1">
    <source>
        <dbReference type="PROSITE" id="PS51340"/>
    </source>
</evidence>
<name>A0A1D2A7W2_AUXPR</name>
<reference evidence="3" key="3">
    <citation type="submission" date="2018-10" db="EMBL/GenBank/DDBJ databases">
        <authorList>
            <person name="Hovde B."/>
            <person name="Zhang X."/>
        </authorList>
    </citation>
    <scope>NUCLEOTIDE SEQUENCE [LARGE SCALE GENOMIC DNA]</scope>
    <source>
        <strain evidence="3">UTEX 25</strain>
    </source>
</reference>
<evidence type="ECO:0000313" key="4">
    <source>
        <dbReference type="Proteomes" id="UP000279271"/>
    </source>
</evidence>
<gene>
    <name evidence="3" type="ORF">APUTEX25_001385</name>
    <name evidence="2" type="ORF">g.6354</name>
</gene>
<dbReference type="Proteomes" id="UP000279271">
    <property type="component" value="Unassembled WGS sequence"/>
</dbReference>
<reference evidence="4" key="2">
    <citation type="journal article" date="2018" name="Algal Res.">
        <title>Characterization of plant carbon substrate utilization by Auxenochlorella protothecoides.</title>
        <authorList>
            <person name="Vogler B.W."/>
            <person name="Starkenburg S.R."/>
            <person name="Sudasinghe N."/>
            <person name="Schambach J.Y."/>
            <person name="Rollin J.A."/>
            <person name="Pattathil S."/>
            <person name="Barry A.N."/>
        </authorList>
    </citation>
    <scope>NUCLEOTIDE SEQUENCE [LARGE SCALE GENOMIC DNA]</scope>
    <source>
        <strain evidence="4">UTEX 25</strain>
    </source>
</reference>
<accession>A0A1D2A7W2</accession>
<organism evidence="2">
    <name type="scientific">Auxenochlorella protothecoides</name>
    <name type="common">Green microalga</name>
    <name type="synonym">Chlorella protothecoides</name>
    <dbReference type="NCBI Taxonomy" id="3075"/>
    <lineage>
        <taxon>Eukaryota</taxon>
        <taxon>Viridiplantae</taxon>
        <taxon>Chlorophyta</taxon>
        <taxon>core chlorophytes</taxon>
        <taxon>Trebouxiophyceae</taxon>
        <taxon>Chlorellales</taxon>
        <taxon>Chlorellaceae</taxon>
        <taxon>Auxenochlorella</taxon>
    </lineage>
</organism>
<dbReference type="Pfam" id="PF03476">
    <property type="entry name" value="MOSC_N"/>
    <property type="match status" value="1"/>
</dbReference>
<protein>
    <recommendedName>
        <fullName evidence="1">MOSC domain-containing protein</fullName>
    </recommendedName>
</protein>